<accession>A0A2K8SVB3</accession>
<gene>
    <name evidence="1" type="ORF">COO91_05339</name>
</gene>
<protein>
    <submittedName>
        <fullName evidence="1">Uncharacterized protein</fullName>
    </submittedName>
</protein>
<dbReference type="AlphaFoldDB" id="A0A2K8SVB3"/>
<dbReference type="Proteomes" id="UP000232003">
    <property type="component" value="Chromosome"/>
</dbReference>
<evidence type="ECO:0000313" key="2">
    <source>
        <dbReference type="Proteomes" id="UP000232003"/>
    </source>
</evidence>
<organism evidence="1 2">
    <name type="scientific">Nostoc flagelliforme CCNUN1</name>
    <dbReference type="NCBI Taxonomy" id="2038116"/>
    <lineage>
        <taxon>Bacteria</taxon>
        <taxon>Bacillati</taxon>
        <taxon>Cyanobacteriota</taxon>
        <taxon>Cyanophyceae</taxon>
        <taxon>Nostocales</taxon>
        <taxon>Nostocaceae</taxon>
        <taxon>Nostoc</taxon>
    </lineage>
</organism>
<evidence type="ECO:0000313" key="1">
    <source>
        <dbReference type="EMBL" id="AUB39348.1"/>
    </source>
</evidence>
<dbReference type="KEGG" id="nfl:COO91_05339"/>
<name>A0A2K8SVB3_9NOSO</name>
<reference evidence="1 2" key="1">
    <citation type="submission" date="2017-11" db="EMBL/GenBank/DDBJ databases">
        <title>Complete genome of a free-living desiccation-tolerant cyanobacterium and its photosynthetic adaptation to extreme terrestrial habitat.</title>
        <authorList>
            <person name="Shang J."/>
        </authorList>
    </citation>
    <scope>NUCLEOTIDE SEQUENCE [LARGE SCALE GENOMIC DNA]</scope>
    <source>
        <strain evidence="1 2">CCNUN1</strain>
    </source>
</reference>
<keyword evidence="2" id="KW-1185">Reference proteome</keyword>
<dbReference type="InterPro" id="IPR008949">
    <property type="entry name" value="Isoprenoid_synthase_dom_sf"/>
</dbReference>
<dbReference type="Gene3D" id="1.10.600.10">
    <property type="entry name" value="Farnesyl Diphosphate Synthase"/>
    <property type="match status" value="1"/>
</dbReference>
<dbReference type="EMBL" id="CP024785">
    <property type="protein sequence ID" value="AUB39348.1"/>
    <property type="molecule type" value="Genomic_DNA"/>
</dbReference>
<sequence length="238" mass="27647">MIQTPTISNYVASSQYQAVADDALKDEDNAAWVMTLEYQTRVEWIERIRWIRLIDRLAEDEMLNANHSQFQQFQHNWNQLLRGTMVEPGCPHQDVLLRMQACWFNQASELYNNTQIQAWSHYLQAIAHYHTTKFTITTLQDYETMALGLSGSFFQVFPYITLHYQPSVAYLGVVDQFFNNLRDLQEDAQQGICYFYFSPLSHSGMAPLTRRMGKLAIKAVVRWLLSKENSKPSVSTST</sequence>
<proteinExistence type="predicted"/>